<dbReference type="PANTHER" id="PTHR30472:SF1">
    <property type="entry name" value="FE(3+) DICITRATE TRANSPORT SYSTEM PERMEASE PROTEIN FECC-RELATED"/>
    <property type="match status" value="1"/>
</dbReference>
<protein>
    <submittedName>
        <fullName evidence="9">FecCD family ABC transporter permease</fullName>
    </submittedName>
</protein>
<feature type="transmembrane region" description="Helical" evidence="8">
    <location>
        <begin position="290"/>
        <end position="310"/>
    </location>
</feature>
<reference evidence="10" key="1">
    <citation type="journal article" date="2019" name="Int. J. Syst. Evol. Microbiol.">
        <title>The Global Catalogue of Microorganisms (GCM) 10K type strain sequencing project: providing services to taxonomists for standard genome sequencing and annotation.</title>
        <authorList>
            <consortium name="The Broad Institute Genomics Platform"/>
            <consortium name="The Broad Institute Genome Sequencing Center for Infectious Disease"/>
            <person name="Wu L."/>
            <person name="Ma J."/>
        </authorList>
    </citation>
    <scope>NUCLEOTIDE SEQUENCE [LARGE SCALE GENOMIC DNA]</scope>
    <source>
        <strain evidence="10">LMG 29894</strain>
    </source>
</reference>
<evidence type="ECO:0000313" key="10">
    <source>
        <dbReference type="Proteomes" id="UP001595791"/>
    </source>
</evidence>
<proteinExistence type="inferred from homology"/>
<comment type="subcellular location">
    <subcellularLocation>
        <location evidence="1">Cell membrane</location>
        <topology evidence="1">Multi-pass membrane protein</topology>
    </subcellularLocation>
</comment>
<keyword evidence="10" id="KW-1185">Reference proteome</keyword>
<dbReference type="PANTHER" id="PTHR30472">
    <property type="entry name" value="FERRIC ENTEROBACTIN TRANSPORT SYSTEM PERMEASE PROTEIN"/>
    <property type="match status" value="1"/>
</dbReference>
<evidence type="ECO:0000256" key="7">
    <source>
        <dbReference type="ARBA" id="ARBA00023136"/>
    </source>
</evidence>
<feature type="transmembrane region" description="Helical" evidence="8">
    <location>
        <begin position="125"/>
        <end position="143"/>
    </location>
</feature>
<evidence type="ECO:0000256" key="5">
    <source>
        <dbReference type="ARBA" id="ARBA00022692"/>
    </source>
</evidence>
<dbReference type="InterPro" id="IPR000522">
    <property type="entry name" value="ABC_transptr_permease_BtuC"/>
</dbReference>
<keyword evidence="4" id="KW-1003">Cell membrane</keyword>
<evidence type="ECO:0000256" key="2">
    <source>
        <dbReference type="ARBA" id="ARBA00007935"/>
    </source>
</evidence>
<dbReference type="RefSeq" id="WP_378161629.1">
    <property type="nucleotide sequence ID" value="NZ_JBHSBU010000001.1"/>
</dbReference>
<organism evidence="9 10">
    <name type="scientific">Chitinimonas lacunae</name>
    <dbReference type="NCBI Taxonomy" id="1963018"/>
    <lineage>
        <taxon>Bacteria</taxon>
        <taxon>Pseudomonadati</taxon>
        <taxon>Pseudomonadota</taxon>
        <taxon>Betaproteobacteria</taxon>
        <taxon>Neisseriales</taxon>
        <taxon>Chitinibacteraceae</taxon>
        <taxon>Chitinimonas</taxon>
    </lineage>
</organism>
<dbReference type="InterPro" id="IPR037294">
    <property type="entry name" value="ABC_BtuC-like"/>
</dbReference>
<keyword evidence="7 8" id="KW-0472">Membrane</keyword>
<evidence type="ECO:0000256" key="1">
    <source>
        <dbReference type="ARBA" id="ARBA00004651"/>
    </source>
</evidence>
<dbReference type="SUPFAM" id="SSF81345">
    <property type="entry name" value="ABC transporter involved in vitamin B12 uptake, BtuC"/>
    <property type="match status" value="1"/>
</dbReference>
<evidence type="ECO:0000256" key="6">
    <source>
        <dbReference type="ARBA" id="ARBA00022989"/>
    </source>
</evidence>
<feature type="transmembrane region" description="Helical" evidence="8">
    <location>
        <begin position="155"/>
        <end position="177"/>
    </location>
</feature>
<feature type="transmembrane region" description="Helical" evidence="8">
    <location>
        <begin position="98"/>
        <end position="119"/>
    </location>
</feature>
<sequence>MMFSIRRPRSAVLWLAAALALPALALLALVQGAGSTSVGDSLAFLFGAPAARADLHLHNVIVSLRLPRMLAALLVGSALGVAGALMQAVTRNPLAEPGLLGVNAGAALGVVVGIGWFGAESGPGYLVWAGLGALLGNVCVLGASHIGHGRTDAPLRLVLAGAALGATFHGLASAILLSQPTGYDQYRFWVLGSLSGITSMMTGWTAIPVITGLIFTALLARPLSALLLGDEVASALGHRPRLLRLMAALTVTLLTGSAVALAGPVAFLGLMAPFLARGLVGSSLPAQLALSAWLGASLLLLADLAARYVAQPFETPISVLTALLGAPLLVWVARSQRDGSDA</sequence>
<keyword evidence="3" id="KW-0813">Transport</keyword>
<evidence type="ECO:0000313" key="9">
    <source>
        <dbReference type="EMBL" id="MFC4158685.1"/>
    </source>
</evidence>
<comment type="caution">
    <text evidence="9">The sequence shown here is derived from an EMBL/GenBank/DDBJ whole genome shotgun (WGS) entry which is preliminary data.</text>
</comment>
<comment type="similarity">
    <text evidence="2">Belongs to the binding-protein-dependent transport system permease family. FecCD subfamily.</text>
</comment>
<dbReference type="Proteomes" id="UP001595791">
    <property type="component" value="Unassembled WGS sequence"/>
</dbReference>
<evidence type="ECO:0000256" key="4">
    <source>
        <dbReference type="ARBA" id="ARBA00022475"/>
    </source>
</evidence>
<feature type="transmembrane region" description="Helical" evidence="8">
    <location>
        <begin position="317"/>
        <end position="334"/>
    </location>
</feature>
<keyword evidence="5 8" id="KW-0812">Transmembrane</keyword>
<feature type="transmembrane region" description="Helical" evidence="8">
    <location>
        <begin position="197"/>
        <end position="221"/>
    </location>
</feature>
<accession>A0ABV8MN28</accession>
<dbReference type="CDD" id="cd06550">
    <property type="entry name" value="TM_ABC_iron-siderophores_like"/>
    <property type="match status" value="1"/>
</dbReference>
<gene>
    <name evidence="9" type="ORF">ACFOW7_04830</name>
</gene>
<feature type="transmembrane region" description="Helical" evidence="8">
    <location>
        <begin position="242"/>
        <end position="270"/>
    </location>
</feature>
<evidence type="ECO:0000256" key="8">
    <source>
        <dbReference type="SAM" id="Phobius"/>
    </source>
</evidence>
<dbReference type="Gene3D" id="1.10.3470.10">
    <property type="entry name" value="ABC transporter involved in vitamin B12 uptake, BtuC"/>
    <property type="match status" value="1"/>
</dbReference>
<feature type="transmembrane region" description="Helical" evidence="8">
    <location>
        <begin position="69"/>
        <end position="86"/>
    </location>
</feature>
<dbReference type="Pfam" id="PF01032">
    <property type="entry name" value="FecCD"/>
    <property type="match status" value="1"/>
</dbReference>
<keyword evidence="6 8" id="KW-1133">Transmembrane helix</keyword>
<dbReference type="EMBL" id="JBHSBU010000001">
    <property type="protein sequence ID" value="MFC4158685.1"/>
    <property type="molecule type" value="Genomic_DNA"/>
</dbReference>
<evidence type="ECO:0000256" key="3">
    <source>
        <dbReference type="ARBA" id="ARBA00022448"/>
    </source>
</evidence>
<name>A0ABV8MN28_9NEIS</name>